<evidence type="ECO:0000256" key="2">
    <source>
        <dbReference type="ARBA" id="ARBA00022898"/>
    </source>
</evidence>
<sequence length="1034" mass="117393">MIVEIDSTKRYKRGIKSFYRSSPPCHKQEKRAFVHLGKILFITSFNLFEEMAQSIPSNPAGDKYDHQWEALAGWFLGPRAENRNIFNDLMLKALNWHEDRREEFFPADPSYFTEEIKNSEAAQHEYKDMEKQMKEMHRELNKSIPFFSTRYQGHMTWDVTMPSFLGYVSGLLWNQNNVDSTASPVTTKFEVEVGQQLCKLMRFDDTKVTPWGHLTGCGSVANIESMWAARNTKLHPLALKDSCADPDFPELIDGLECKVFVPGQQKEKTLKECTEWELLNLRIDDICSLTDDVIKRIEEINPDFKIDVKATIDKSLEKNSPVQLGLPEFYRRHKIGEPSIKDATVRTYPRVFSPGTNHYSWPKASTILGIGDSNNIHIQVDSKARQDIETLEKELDYALEHQIAVFMVVAVIGSTEESAVDDIARILTLKPKYEAKGLTFSVHADAAWGGYLNCMTHETGDKESNVYSNCLPTKAHDFVPAIPLSDFVKKQYVSLQYADTVTIDPHKSGFCPYPAGALLYRNGTMKGFITLAAPEVFHSPDDLNVGIYGLEGSKPGAAACGVLLSHRVIGLDQNGYGRILGQCQLGAKLFYCMWETVARDDDPFICCNFIPLDLKELKEKGFAFKTQQDVHDYIKKHIIDKPNEQLVKNVHKEIDFLGIVGPDALINSFTVNCKDQSTGKGQQNIELVNDLQNLVFNELTSSVGEDTKRVKMFLTTSKLEYANYGKSVQQLKERLNLPTENTHDALGFLRNTCMEPYQASEAYVEVLGDLFRKTVLTCIGALDTLYGEEYGDALDYHTFTVVNNLRKDGKIFLDFVPTFTKKQSQYQAVFRVKILPEDQTTFREIQSKASEPLFMRTTEKVNLFHFVKNNLDATRTMALYQGAKTSNTCLASIRFHIDEVWRMERFEAPQYAEYNKLQKYFLYGDEEEAFMSHVITKQPDFYQVVRLGKLPHSVEPQLLKLGLMVEMSAIPGTPLTVDGKIIDPLQTTRYGGNYRGRQFAECTTSLLVGGENCKVYFDSEYLNTPVTGTDCSLV</sequence>
<reference evidence="5" key="1">
    <citation type="submission" date="2021-01" db="UniProtKB">
        <authorList>
            <consortium name="EnsemblMetazoa"/>
        </authorList>
    </citation>
    <scope>IDENTIFICATION</scope>
</reference>
<dbReference type="PANTHER" id="PTHR42735">
    <property type="match status" value="1"/>
</dbReference>
<evidence type="ECO:0000256" key="3">
    <source>
        <dbReference type="ARBA" id="ARBA00023239"/>
    </source>
</evidence>
<dbReference type="Pfam" id="PF00282">
    <property type="entry name" value="Pyridoxal_deC"/>
    <property type="match status" value="1"/>
</dbReference>
<dbReference type="InterPro" id="IPR015424">
    <property type="entry name" value="PyrdxlP-dep_Trfase"/>
</dbReference>
<dbReference type="InterPro" id="IPR050477">
    <property type="entry name" value="GrpII_AminoAcid_Decarb"/>
</dbReference>
<keyword evidence="3" id="KW-0456">Lyase</keyword>
<dbReference type="AlphaFoldDB" id="A0A7M5V5K9"/>
<feature type="modified residue" description="N6-(pyridoxal phosphate)lysine" evidence="4">
    <location>
        <position position="507"/>
    </location>
</feature>
<organism evidence="5 6">
    <name type="scientific">Clytia hemisphaerica</name>
    <dbReference type="NCBI Taxonomy" id="252671"/>
    <lineage>
        <taxon>Eukaryota</taxon>
        <taxon>Metazoa</taxon>
        <taxon>Cnidaria</taxon>
        <taxon>Hydrozoa</taxon>
        <taxon>Hydroidolina</taxon>
        <taxon>Leptothecata</taxon>
        <taxon>Obeliida</taxon>
        <taxon>Clytiidae</taxon>
        <taxon>Clytia</taxon>
    </lineage>
</organism>
<dbReference type="Gene3D" id="3.40.640.10">
    <property type="entry name" value="Type I PLP-dependent aspartate aminotransferase-like (Major domain)"/>
    <property type="match status" value="1"/>
</dbReference>
<comment type="cofactor">
    <cofactor evidence="1 4">
        <name>pyridoxal 5'-phosphate</name>
        <dbReference type="ChEBI" id="CHEBI:597326"/>
    </cofactor>
</comment>
<protein>
    <submittedName>
        <fullName evidence="5">Uncharacterized protein</fullName>
    </submittedName>
</protein>
<dbReference type="Proteomes" id="UP000594262">
    <property type="component" value="Unplaced"/>
</dbReference>
<dbReference type="OrthoDB" id="392571at2759"/>
<dbReference type="GO" id="GO:0019752">
    <property type="term" value="P:carboxylic acid metabolic process"/>
    <property type="evidence" value="ECO:0007669"/>
    <property type="project" value="InterPro"/>
</dbReference>
<dbReference type="SUPFAM" id="SSF53383">
    <property type="entry name" value="PLP-dependent transferases"/>
    <property type="match status" value="1"/>
</dbReference>
<dbReference type="PANTHER" id="PTHR42735:SF4">
    <property type="entry name" value="PYRIDOXAL PHOSPHATE-DEPENDENT DECARBOXYLASE FAMILY PROTEIN"/>
    <property type="match status" value="1"/>
</dbReference>
<accession>A0A7M5V5K9</accession>
<keyword evidence="2 4" id="KW-0663">Pyridoxal phosphate</keyword>
<evidence type="ECO:0000256" key="4">
    <source>
        <dbReference type="PIRSR" id="PIRSR602129-50"/>
    </source>
</evidence>
<evidence type="ECO:0000256" key="1">
    <source>
        <dbReference type="ARBA" id="ARBA00001933"/>
    </source>
</evidence>
<proteinExistence type="predicted"/>
<keyword evidence="6" id="KW-1185">Reference proteome</keyword>
<dbReference type="GO" id="GO:0030170">
    <property type="term" value="F:pyridoxal phosphate binding"/>
    <property type="evidence" value="ECO:0007669"/>
    <property type="project" value="InterPro"/>
</dbReference>
<dbReference type="InterPro" id="IPR015421">
    <property type="entry name" value="PyrdxlP-dep_Trfase_major"/>
</dbReference>
<name>A0A7M5V5K9_9CNID</name>
<dbReference type="InterPro" id="IPR002129">
    <property type="entry name" value="PyrdxlP-dep_de-COase"/>
</dbReference>
<dbReference type="EnsemblMetazoa" id="CLYHEMT004005.1">
    <property type="protein sequence ID" value="CLYHEMP004005.1"/>
    <property type="gene ID" value="CLYHEMG004005"/>
</dbReference>
<evidence type="ECO:0000313" key="5">
    <source>
        <dbReference type="EnsemblMetazoa" id="CLYHEMP004005.1"/>
    </source>
</evidence>
<dbReference type="GO" id="GO:0016830">
    <property type="term" value="F:carbon-carbon lyase activity"/>
    <property type="evidence" value="ECO:0007669"/>
    <property type="project" value="InterPro"/>
</dbReference>
<evidence type="ECO:0000313" key="6">
    <source>
        <dbReference type="Proteomes" id="UP000594262"/>
    </source>
</evidence>